<dbReference type="AlphaFoldDB" id="R0K6N4"/>
<protein>
    <submittedName>
        <fullName evidence="2">Uncharacterized protein</fullName>
    </submittedName>
</protein>
<name>R0K6N4_ANAPL</name>
<sequence length="172" mass="19387">MQWQDPGPRGCGNDLADHVVFVQPALPPPDYRDGFKAASPLKQQFKPPQCQKRRRACDRLRRHFSTLLTKIQHWETDTTQMEKEISCLHQLTQYKPPPLPKLFATPRATITPARALPLLTRSINTLTGTEGFAVGEPAQNCSARLPVMIYVSKKAQQPQPPPPSKDCPKQKQ</sequence>
<feature type="region of interest" description="Disordered" evidence="1">
    <location>
        <begin position="152"/>
        <end position="172"/>
    </location>
</feature>
<dbReference type="EMBL" id="KB742690">
    <property type="protein sequence ID" value="EOB05432.1"/>
    <property type="molecule type" value="Genomic_DNA"/>
</dbReference>
<dbReference type="Proteomes" id="UP000296049">
    <property type="component" value="Unassembled WGS sequence"/>
</dbReference>
<organism evidence="2 3">
    <name type="scientific">Anas platyrhynchos</name>
    <name type="common">Mallard</name>
    <name type="synonym">Anas boschas</name>
    <dbReference type="NCBI Taxonomy" id="8839"/>
    <lineage>
        <taxon>Eukaryota</taxon>
        <taxon>Metazoa</taxon>
        <taxon>Chordata</taxon>
        <taxon>Craniata</taxon>
        <taxon>Vertebrata</taxon>
        <taxon>Euteleostomi</taxon>
        <taxon>Archelosauria</taxon>
        <taxon>Archosauria</taxon>
        <taxon>Dinosauria</taxon>
        <taxon>Saurischia</taxon>
        <taxon>Theropoda</taxon>
        <taxon>Coelurosauria</taxon>
        <taxon>Aves</taxon>
        <taxon>Neognathae</taxon>
        <taxon>Galloanserae</taxon>
        <taxon>Anseriformes</taxon>
        <taxon>Anatidae</taxon>
        <taxon>Anatinae</taxon>
        <taxon>Anas</taxon>
    </lineage>
</organism>
<evidence type="ECO:0000256" key="1">
    <source>
        <dbReference type="SAM" id="MobiDB-lite"/>
    </source>
</evidence>
<accession>R0K6N4</accession>
<gene>
    <name evidence="2" type="ORF">Anapl_04592</name>
</gene>
<proteinExistence type="predicted"/>
<evidence type="ECO:0000313" key="3">
    <source>
        <dbReference type="Proteomes" id="UP000296049"/>
    </source>
</evidence>
<keyword evidence="3" id="KW-1185">Reference proteome</keyword>
<reference evidence="3" key="1">
    <citation type="journal article" date="2013" name="Nat. Genet.">
        <title>The duck genome and transcriptome provide insight into an avian influenza virus reservoir species.</title>
        <authorList>
            <person name="Huang Y."/>
            <person name="Li Y."/>
            <person name="Burt D.W."/>
            <person name="Chen H."/>
            <person name="Zhang Y."/>
            <person name="Qian W."/>
            <person name="Kim H."/>
            <person name="Gan S."/>
            <person name="Zhao Y."/>
            <person name="Li J."/>
            <person name="Yi K."/>
            <person name="Feng H."/>
            <person name="Zhu P."/>
            <person name="Li B."/>
            <person name="Liu Q."/>
            <person name="Fairley S."/>
            <person name="Magor K.E."/>
            <person name="Du Z."/>
            <person name="Hu X."/>
            <person name="Goodman L."/>
            <person name="Tafer H."/>
            <person name="Vignal A."/>
            <person name="Lee T."/>
            <person name="Kim K.W."/>
            <person name="Sheng Z."/>
            <person name="An Y."/>
            <person name="Searle S."/>
            <person name="Herrero J."/>
            <person name="Groenen M.A."/>
            <person name="Crooijmans R.P."/>
            <person name="Faraut T."/>
            <person name="Cai Q."/>
            <person name="Webster R.G."/>
            <person name="Aldridge J.R."/>
            <person name="Warren W.C."/>
            <person name="Bartschat S."/>
            <person name="Kehr S."/>
            <person name="Marz M."/>
            <person name="Stadler P.F."/>
            <person name="Smith J."/>
            <person name="Kraus R.H."/>
            <person name="Zhao Y."/>
            <person name="Ren L."/>
            <person name="Fei J."/>
            <person name="Morisson M."/>
            <person name="Kaiser P."/>
            <person name="Griffin D.K."/>
            <person name="Rao M."/>
            <person name="Pitel F."/>
            <person name="Wang J."/>
            <person name="Li N."/>
        </authorList>
    </citation>
    <scope>NUCLEOTIDE SEQUENCE [LARGE SCALE GENOMIC DNA]</scope>
</reference>
<evidence type="ECO:0000313" key="2">
    <source>
        <dbReference type="EMBL" id="EOB05432.1"/>
    </source>
</evidence>